<feature type="transmembrane region" description="Helical" evidence="6">
    <location>
        <begin position="31"/>
        <end position="53"/>
    </location>
</feature>
<feature type="transmembrane region" description="Helical" evidence="6">
    <location>
        <begin position="459"/>
        <end position="478"/>
    </location>
</feature>
<gene>
    <name evidence="7" type="primary">creD</name>
    <name evidence="7" type="ORF">GCM10009115_14390</name>
</gene>
<reference evidence="7 8" key="1">
    <citation type="journal article" date="2019" name="Int. J. Syst. Evol. Microbiol.">
        <title>The Global Catalogue of Microorganisms (GCM) 10K type strain sequencing project: providing services to taxonomists for standard genome sequencing and annotation.</title>
        <authorList>
            <consortium name="The Broad Institute Genomics Platform"/>
            <consortium name="The Broad Institute Genome Sequencing Center for Infectious Disease"/>
            <person name="Wu L."/>
            <person name="Ma J."/>
        </authorList>
    </citation>
    <scope>NUCLEOTIDE SEQUENCE [LARGE SCALE GENOMIC DNA]</scope>
    <source>
        <strain evidence="7 8">JCM 15910</strain>
    </source>
</reference>
<keyword evidence="3 6" id="KW-1133">Transmembrane helix</keyword>
<feature type="transmembrane region" description="Helical" evidence="6">
    <location>
        <begin position="436"/>
        <end position="453"/>
    </location>
</feature>
<feature type="region of interest" description="Disordered" evidence="5">
    <location>
        <begin position="1"/>
        <end position="26"/>
    </location>
</feature>
<feature type="compositionally biased region" description="Low complexity" evidence="5">
    <location>
        <begin position="1"/>
        <end position="13"/>
    </location>
</feature>
<dbReference type="Proteomes" id="UP001500738">
    <property type="component" value="Unassembled WGS sequence"/>
</dbReference>
<dbReference type="NCBIfam" id="NF008712">
    <property type="entry name" value="PRK11715.1-1"/>
    <property type="match status" value="1"/>
</dbReference>
<feature type="transmembrane region" description="Helical" evidence="6">
    <location>
        <begin position="355"/>
        <end position="376"/>
    </location>
</feature>
<dbReference type="EMBL" id="BAAAFE010000007">
    <property type="protein sequence ID" value="GAA0863516.1"/>
    <property type="molecule type" value="Genomic_DNA"/>
</dbReference>
<name>A0ABN1M351_9SPHN</name>
<protein>
    <submittedName>
        <fullName evidence="7">Cell envelope integrity protein CreD</fullName>
    </submittedName>
</protein>
<comment type="caution">
    <text evidence="7">The sequence shown here is derived from an EMBL/GenBank/DDBJ whole genome shotgun (WGS) entry which is preliminary data.</text>
</comment>
<keyword evidence="4 6" id="KW-0472">Membrane</keyword>
<dbReference type="RefSeq" id="WP_215354780.1">
    <property type="nucleotide sequence ID" value="NZ_BAAAFE010000007.1"/>
</dbReference>
<evidence type="ECO:0000256" key="4">
    <source>
        <dbReference type="ARBA" id="ARBA00023136"/>
    </source>
</evidence>
<keyword evidence="2 6" id="KW-0812">Transmembrane</keyword>
<accession>A0ABN1M351</accession>
<feature type="transmembrane region" description="Helical" evidence="6">
    <location>
        <begin position="383"/>
        <end position="401"/>
    </location>
</feature>
<keyword evidence="8" id="KW-1185">Reference proteome</keyword>
<evidence type="ECO:0000313" key="8">
    <source>
        <dbReference type="Proteomes" id="UP001500738"/>
    </source>
</evidence>
<dbReference type="InterPro" id="IPR035952">
    <property type="entry name" value="Rhomboid-like_sf"/>
</dbReference>
<evidence type="ECO:0000256" key="1">
    <source>
        <dbReference type="ARBA" id="ARBA00004141"/>
    </source>
</evidence>
<dbReference type="PIRSF" id="PIRSF004548">
    <property type="entry name" value="CreD"/>
    <property type="match status" value="1"/>
</dbReference>
<dbReference type="SUPFAM" id="SSF144091">
    <property type="entry name" value="Rhomboid-like"/>
    <property type="match status" value="1"/>
</dbReference>
<dbReference type="Pfam" id="PF06123">
    <property type="entry name" value="CreD"/>
    <property type="match status" value="1"/>
</dbReference>
<comment type="subcellular location">
    <subcellularLocation>
        <location evidence="1">Membrane</location>
        <topology evidence="1">Multi-pass membrane protein</topology>
    </subcellularLocation>
</comment>
<sequence length="498" mass="52720">MPQASQSPQSVSVPPIPPARGSGERSPGVKLVIAVLIAVALMVPLLMVYGLLWDRQQQAETAQASIGQGWGGQQTIGGPVIVIPYRTTETQTVQENGRDVTRTVNTIRNLYLSPQANKAEVAIKPEKRKKAIYETVVYESQIAGSADFVLPADIARYGVTREALMLDRAEVRLGVSDARGLVDGNSLAVNGTPVALQPGKGLASTGNSGTFAFVDWTGAAPLKVDYKIGVRGLGDFKLIPRGVDTRWTVKSSWPNPSFGGDFLPAKRSVTANGFTAAYAIPNLALGQAQVLTGDLSPPVATNYGTRDAYAVEAPAPAAADGSGGMETSGGTAKAIAISLIEPVDLYSQVDRSIKYGFLFIGFTFVAFLMFDIIAGARVAAAEYLLTGVALVLFFVLLLAFAEVIGFMPAYMLASAAIIGLLTFYSAAVLKSWKRARFLAAMLIGLYALLYTLLNLEAYALLIGSVLMFFALAGVMYMTRNIDWGGLGKKEEVAAAAAA</sequence>
<evidence type="ECO:0000256" key="5">
    <source>
        <dbReference type="SAM" id="MobiDB-lite"/>
    </source>
</evidence>
<proteinExistence type="predicted"/>
<dbReference type="PANTHER" id="PTHR30092">
    <property type="entry name" value="INNER MEMBRANE PROTEIN CRED"/>
    <property type="match status" value="1"/>
</dbReference>
<dbReference type="InterPro" id="IPR010364">
    <property type="entry name" value="Uncharacterised_IM_CreD"/>
</dbReference>
<dbReference type="PANTHER" id="PTHR30092:SF0">
    <property type="entry name" value="INNER MEMBRANE PROTEIN CRED"/>
    <property type="match status" value="1"/>
</dbReference>
<evidence type="ECO:0000256" key="2">
    <source>
        <dbReference type="ARBA" id="ARBA00022692"/>
    </source>
</evidence>
<feature type="transmembrane region" description="Helical" evidence="6">
    <location>
        <begin position="407"/>
        <end position="429"/>
    </location>
</feature>
<evidence type="ECO:0000256" key="3">
    <source>
        <dbReference type="ARBA" id="ARBA00022989"/>
    </source>
</evidence>
<evidence type="ECO:0000313" key="7">
    <source>
        <dbReference type="EMBL" id="GAA0863516.1"/>
    </source>
</evidence>
<evidence type="ECO:0000256" key="6">
    <source>
        <dbReference type="SAM" id="Phobius"/>
    </source>
</evidence>
<organism evidence="7 8">
    <name type="scientific">Sphingopyxis soli</name>
    <dbReference type="NCBI Taxonomy" id="592051"/>
    <lineage>
        <taxon>Bacteria</taxon>
        <taxon>Pseudomonadati</taxon>
        <taxon>Pseudomonadota</taxon>
        <taxon>Alphaproteobacteria</taxon>
        <taxon>Sphingomonadales</taxon>
        <taxon>Sphingomonadaceae</taxon>
        <taxon>Sphingopyxis</taxon>
    </lineage>
</organism>